<comment type="subcellular location">
    <subcellularLocation>
        <location evidence="1">Endoplasmic reticulum membrane</location>
        <topology evidence="1">Multi-pass membrane protein</topology>
    </subcellularLocation>
</comment>
<dbReference type="RefSeq" id="XP_033602623.1">
    <property type="nucleotide sequence ID" value="XM_033745298.1"/>
</dbReference>
<evidence type="ECO:0000256" key="6">
    <source>
        <dbReference type="SAM" id="MobiDB-lite"/>
    </source>
</evidence>
<evidence type="ECO:0000256" key="7">
    <source>
        <dbReference type="SAM" id="Phobius"/>
    </source>
</evidence>
<organism evidence="8 9">
    <name type="scientific">Pseudovirgaria hyperparasitica</name>
    <dbReference type="NCBI Taxonomy" id="470096"/>
    <lineage>
        <taxon>Eukaryota</taxon>
        <taxon>Fungi</taxon>
        <taxon>Dikarya</taxon>
        <taxon>Ascomycota</taxon>
        <taxon>Pezizomycotina</taxon>
        <taxon>Dothideomycetes</taxon>
        <taxon>Dothideomycetes incertae sedis</taxon>
        <taxon>Acrospermales</taxon>
        <taxon>Acrospermaceae</taxon>
        <taxon>Pseudovirgaria</taxon>
    </lineage>
</organism>
<evidence type="ECO:0000256" key="5">
    <source>
        <dbReference type="ARBA" id="ARBA00023136"/>
    </source>
</evidence>
<dbReference type="Pfam" id="PF11712">
    <property type="entry name" value="Vma12"/>
    <property type="match status" value="1"/>
</dbReference>
<dbReference type="Proteomes" id="UP000799437">
    <property type="component" value="Unassembled WGS sequence"/>
</dbReference>
<dbReference type="GeneID" id="54486352"/>
<dbReference type="InterPro" id="IPR021013">
    <property type="entry name" value="ATPase_Vma12"/>
</dbReference>
<reference evidence="8" key="1">
    <citation type="journal article" date="2020" name="Stud. Mycol.">
        <title>101 Dothideomycetes genomes: a test case for predicting lifestyles and emergence of pathogens.</title>
        <authorList>
            <person name="Haridas S."/>
            <person name="Albert R."/>
            <person name="Binder M."/>
            <person name="Bloem J."/>
            <person name="Labutti K."/>
            <person name="Salamov A."/>
            <person name="Andreopoulos B."/>
            <person name="Baker S."/>
            <person name="Barry K."/>
            <person name="Bills G."/>
            <person name="Bluhm B."/>
            <person name="Cannon C."/>
            <person name="Castanera R."/>
            <person name="Culley D."/>
            <person name="Daum C."/>
            <person name="Ezra D."/>
            <person name="Gonzalez J."/>
            <person name="Henrissat B."/>
            <person name="Kuo A."/>
            <person name="Liang C."/>
            <person name="Lipzen A."/>
            <person name="Lutzoni F."/>
            <person name="Magnuson J."/>
            <person name="Mondo S."/>
            <person name="Nolan M."/>
            <person name="Ohm R."/>
            <person name="Pangilinan J."/>
            <person name="Park H.-J."/>
            <person name="Ramirez L."/>
            <person name="Alfaro M."/>
            <person name="Sun H."/>
            <person name="Tritt A."/>
            <person name="Yoshinaga Y."/>
            <person name="Zwiers L.-H."/>
            <person name="Turgeon B."/>
            <person name="Goodwin S."/>
            <person name="Spatafora J."/>
            <person name="Crous P."/>
            <person name="Grigoriev I."/>
        </authorList>
    </citation>
    <scope>NUCLEOTIDE SEQUENCE</scope>
    <source>
        <strain evidence="8">CBS 121739</strain>
    </source>
</reference>
<keyword evidence="9" id="KW-1185">Reference proteome</keyword>
<feature type="transmembrane region" description="Helical" evidence="7">
    <location>
        <begin position="161"/>
        <end position="181"/>
    </location>
</feature>
<evidence type="ECO:0000256" key="2">
    <source>
        <dbReference type="ARBA" id="ARBA00022692"/>
    </source>
</evidence>
<keyword evidence="5 7" id="KW-0472">Membrane</keyword>
<keyword evidence="3" id="KW-0256">Endoplasmic reticulum</keyword>
<dbReference type="PANTHER" id="PTHR31394:SF1">
    <property type="entry name" value="TRANSMEMBRANE PROTEIN 199"/>
    <property type="match status" value="1"/>
</dbReference>
<keyword evidence="4 7" id="KW-1133">Transmembrane helix</keyword>
<dbReference type="GO" id="GO:0005789">
    <property type="term" value="C:endoplasmic reticulum membrane"/>
    <property type="evidence" value="ECO:0007669"/>
    <property type="project" value="UniProtKB-SubCell"/>
</dbReference>
<dbReference type="EMBL" id="ML996568">
    <property type="protein sequence ID" value="KAF2760172.1"/>
    <property type="molecule type" value="Genomic_DNA"/>
</dbReference>
<gene>
    <name evidence="8" type="ORF">EJ05DRAFT_483945</name>
</gene>
<evidence type="ECO:0000313" key="8">
    <source>
        <dbReference type="EMBL" id="KAF2760172.1"/>
    </source>
</evidence>
<feature type="region of interest" description="Disordered" evidence="6">
    <location>
        <begin position="22"/>
        <end position="41"/>
    </location>
</feature>
<evidence type="ECO:0000256" key="4">
    <source>
        <dbReference type="ARBA" id="ARBA00022989"/>
    </source>
</evidence>
<name>A0A6A6WBF9_9PEZI</name>
<keyword evidence="2 7" id="KW-0812">Transmembrane</keyword>
<dbReference type="AlphaFoldDB" id="A0A6A6WBF9"/>
<dbReference type="PANTHER" id="PTHR31394">
    <property type="entry name" value="TRANSMEMBRANE PROTEIN 199"/>
    <property type="match status" value="1"/>
</dbReference>
<evidence type="ECO:0000313" key="9">
    <source>
        <dbReference type="Proteomes" id="UP000799437"/>
    </source>
</evidence>
<sequence length="272" mass="30091">MTPAIVAALQKCEALTPETFAKLQRPSEPPLREPSTGNPITHSQLIDLSKLLKQHASDLESDPSHAAYIPFRLQDLLRGTKVYVPPPPPKPEPTSEYKALMAHLRKQEEARAYERMLNPAPQTEMFSQRYPVTPNARFHTTAIDHAEEEDEATYADVNRQLALIANVLISIIACSVAIWMAARHWSAPTRLGLSMTGSGVVAAAEVVIYSGYIRRVREAKATEKAKVEVKEVAESWIIEGSKGAAEKVKLIPNATAPDTKDGQVRFRHGKQK</sequence>
<feature type="transmembrane region" description="Helical" evidence="7">
    <location>
        <begin position="193"/>
        <end position="212"/>
    </location>
</feature>
<dbReference type="GO" id="GO:0070072">
    <property type="term" value="P:vacuolar proton-transporting V-type ATPase complex assembly"/>
    <property type="evidence" value="ECO:0007669"/>
    <property type="project" value="InterPro"/>
</dbReference>
<evidence type="ECO:0008006" key="10">
    <source>
        <dbReference type="Google" id="ProtNLM"/>
    </source>
</evidence>
<dbReference type="OrthoDB" id="19981at2759"/>
<accession>A0A6A6WBF9</accession>
<evidence type="ECO:0000256" key="1">
    <source>
        <dbReference type="ARBA" id="ARBA00004477"/>
    </source>
</evidence>
<protein>
    <recommendedName>
        <fullName evidence="10">ATPase, vacuolar ER assembly factor, Vma12</fullName>
    </recommendedName>
</protein>
<evidence type="ECO:0000256" key="3">
    <source>
        <dbReference type="ARBA" id="ARBA00022824"/>
    </source>
</evidence>
<proteinExistence type="predicted"/>